<evidence type="ECO:0000256" key="3">
    <source>
        <dbReference type="ARBA" id="ARBA00044493"/>
    </source>
</evidence>
<evidence type="ECO:0000313" key="7">
    <source>
        <dbReference type="EMBL" id="KAG0250510.1"/>
    </source>
</evidence>
<feature type="compositionally biased region" description="Low complexity" evidence="6">
    <location>
        <begin position="17"/>
        <end position="29"/>
    </location>
</feature>
<comment type="similarity">
    <text evidence="1">Belongs to the CCM1 family.</text>
</comment>
<protein>
    <recommendedName>
        <fullName evidence="9">Pentatricopeptide repeat-containing protein</fullName>
    </recommendedName>
</protein>
<comment type="caution">
    <text evidence="7">The sequence shown here is derived from an EMBL/GenBank/DDBJ whole genome shotgun (WGS) entry which is preliminary data.</text>
</comment>
<feature type="region of interest" description="Disordered" evidence="6">
    <location>
        <begin position="662"/>
        <end position="701"/>
    </location>
</feature>
<evidence type="ECO:0000256" key="2">
    <source>
        <dbReference type="ARBA" id="ARBA00022737"/>
    </source>
</evidence>
<comment type="subunit">
    <text evidence="4">Binds to mitochondrial small subunit 15S rRNA.</text>
</comment>
<feature type="region of interest" description="Disordered" evidence="6">
    <location>
        <begin position="349"/>
        <end position="384"/>
    </location>
</feature>
<feature type="region of interest" description="Disordered" evidence="6">
    <location>
        <begin position="511"/>
        <end position="539"/>
    </location>
</feature>
<dbReference type="Gene3D" id="1.25.40.10">
    <property type="entry name" value="Tetratricopeptide repeat domain"/>
    <property type="match status" value="3"/>
</dbReference>
<keyword evidence="8" id="KW-1185">Reference proteome</keyword>
<dbReference type="PROSITE" id="PS51375">
    <property type="entry name" value="PPR"/>
    <property type="match status" value="1"/>
</dbReference>
<feature type="region of interest" description="Disordered" evidence="6">
    <location>
        <begin position="156"/>
        <end position="188"/>
    </location>
</feature>
<evidence type="ECO:0000256" key="5">
    <source>
        <dbReference type="PROSITE-ProRule" id="PRU00708"/>
    </source>
</evidence>
<organism evidence="7 8">
    <name type="scientific">Mortierella polycephala</name>
    <dbReference type="NCBI Taxonomy" id="41804"/>
    <lineage>
        <taxon>Eukaryota</taxon>
        <taxon>Fungi</taxon>
        <taxon>Fungi incertae sedis</taxon>
        <taxon>Mucoromycota</taxon>
        <taxon>Mortierellomycotina</taxon>
        <taxon>Mortierellomycetes</taxon>
        <taxon>Mortierellales</taxon>
        <taxon>Mortierellaceae</taxon>
        <taxon>Mortierella</taxon>
    </lineage>
</organism>
<evidence type="ECO:0000256" key="4">
    <source>
        <dbReference type="ARBA" id="ARBA00044511"/>
    </source>
</evidence>
<dbReference type="OrthoDB" id="185373at2759"/>
<gene>
    <name evidence="7" type="ORF">BG011_008280</name>
</gene>
<evidence type="ECO:0008006" key="9">
    <source>
        <dbReference type="Google" id="ProtNLM"/>
    </source>
</evidence>
<feature type="compositionally biased region" description="Polar residues" evidence="6">
    <location>
        <begin position="367"/>
        <end position="376"/>
    </location>
</feature>
<dbReference type="InterPro" id="IPR011990">
    <property type="entry name" value="TPR-like_helical_dom_sf"/>
</dbReference>
<dbReference type="AlphaFoldDB" id="A0A9P6TXA4"/>
<dbReference type="InterPro" id="IPR002885">
    <property type="entry name" value="PPR_rpt"/>
</dbReference>
<dbReference type="Proteomes" id="UP000726737">
    <property type="component" value="Unassembled WGS sequence"/>
</dbReference>
<evidence type="ECO:0000256" key="6">
    <source>
        <dbReference type="SAM" id="MobiDB-lite"/>
    </source>
</evidence>
<feature type="repeat" description="PPR" evidence="5">
    <location>
        <begin position="707"/>
        <end position="737"/>
    </location>
</feature>
<sequence length="841" mass="94207">MSERISSLPQWRDQALSTTAPRRPSARPSVVPVHPCLVDIYQHLDRDTPDQDSGFTSRSLPAPDGVTEICEKHYRDFTNSDFAFVLETIQKYTTSQQQFWDSMAVLIRRSTPHFRRAYSDANRDWKSSIFNTMLPVVWTKNISFFVEQIERLRNGSSGAGTDSVIPALENTGQGTREVEPQQDEDQRRRAIDEANASRVASTMVEGLLSKFYGNQALWLYEILSEQGISMPGFIGDFIRIAVAEKDGSLLERIGSLLLKHEDDYHAAQSPDSTETRPRNRPLLMSAKLMDSFVHGACEQERFDIARAVFDRGLQAGQKYRATTFTRILNSYSVKDFGFDIVKASMERTLEEKRSHHGRGQRLDERGTQTTSWSPRTSDPAVDTGKADRLSMLAGTKMISVAAPETIETYVQAMEDAGVNPTTTTLNVLAKLYLEMAQYRVPGAPPWKYAFKRYNPLELEPDVVTKNTLLAYCEKHKDLDTMRRIYDGMAGVPEVSARNSKRIRKKPWVMQAENNQSGDYGKGAESSDAEGPRHMVPQPSVSRVRSKRDIYTYNTMLHALLQHAVESKDIAAIGQCFHDMELDGIAADTVTFNTNILYHIRRGDFDSAVQVFRSMKGSPEQATTMKWPPVVSNPWTLDPLAGQGPANVVRPSSMRIRSIPTALSSKGNSSTAVAADATSRPLDDNVATHLSSPPKPASADLVPSPAPDVATLTSLISGFGRAGQMDKAVYFFNQMTERHQINPNLKTYLTLVDGLHRTGDHEGADRLWEIILEEETTGSTNQGIDSDSMEASEEILDDEEALLRFHERRQGQGAGRSDKHLTIMERLEAETRRKLYRESIKE</sequence>
<dbReference type="NCBIfam" id="TIGR00756">
    <property type="entry name" value="PPR"/>
    <property type="match status" value="1"/>
</dbReference>
<accession>A0A9P6TXA4</accession>
<feature type="compositionally biased region" description="Polar residues" evidence="6">
    <location>
        <begin position="662"/>
        <end position="671"/>
    </location>
</feature>
<dbReference type="EMBL" id="JAAAJA010000677">
    <property type="protein sequence ID" value="KAG0250510.1"/>
    <property type="molecule type" value="Genomic_DNA"/>
</dbReference>
<reference evidence="7" key="1">
    <citation type="journal article" date="2020" name="Fungal Divers.">
        <title>Resolving the Mortierellaceae phylogeny through synthesis of multi-gene phylogenetics and phylogenomics.</title>
        <authorList>
            <person name="Vandepol N."/>
            <person name="Liber J."/>
            <person name="Desiro A."/>
            <person name="Na H."/>
            <person name="Kennedy M."/>
            <person name="Barry K."/>
            <person name="Grigoriev I.V."/>
            <person name="Miller A.N."/>
            <person name="O'Donnell K."/>
            <person name="Stajich J.E."/>
            <person name="Bonito G."/>
        </authorList>
    </citation>
    <scope>NUCLEOTIDE SEQUENCE</scope>
    <source>
        <strain evidence="7">KOD948</strain>
    </source>
</reference>
<dbReference type="Pfam" id="PF13041">
    <property type="entry name" value="PPR_2"/>
    <property type="match status" value="1"/>
</dbReference>
<feature type="region of interest" description="Disordered" evidence="6">
    <location>
        <begin position="1"/>
        <end position="29"/>
    </location>
</feature>
<dbReference type="PANTHER" id="PTHR47447">
    <property type="entry name" value="OS03G0856100 PROTEIN"/>
    <property type="match status" value="1"/>
</dbReference>
<dbReference type="PANTHER" id="PTHR47447:SF25">
    <property type="entry name" value="SAP DOMAIN-CONTAINING PROTEIN"/>
    <property type="match status" value="1"/>
</dbReference>
<proteinExistence type="inferred from homology"/>
<name>A0A9P6TXA4_9FUNG</name>
<keyword evidence="2" id="KW-0677">Repeat</keyword>
<feature type="compositionally biased region" description="Basic and acidic residues" evidence="6">
    <location>
        <begin position="176"/>
        <end position="188"/>
    </location>
</feature>
<evidence type="ECO:0000313" key="8">
    <source>
        <dbReference type="Proteomes" id="UP000726737"/>
    </source>
</evidence>
<comment type="function">
    <text evidence="3">Regulates mitochondrial small subunit maturation by controlling 15S rRNA 5'-end processing. Localizes to the 5' precursor of the 15S rRNA in a position that is subsequently occupied by mS47 in the mature yeast mtSSU. Uses structure and sequence-specific RNA recognition, binding to a single-stranded region of the precursor and specifically recognizing bases -6 to -1. The exchange of Ccm1 for mS47 is coupled to the irreversible removal of precursor rRNA that is accompanied by conformational changes of the mitoribosomal proteins uS5m and mS26. These conformational changes signal completion of 5'-end rRNA processing through protection of the mature 5'-end of the 15S rRNA and stabilization of mS47. The removal of the 5' precursor together with the dissociation of Ccm1 may be catalyzed by the 5'-3' exoribonuclease Pet127. Involved in the specific removal of group I introns in mitochondrial encoded transcripts.</text>
</comment>
<evidence type="ECO:0000256" key="1">
    <source>
        <dbReference type="ARBA" id="ARBA00006192"/>
    </source>
</evidence>